<keyword evidence="1" id="KW-0175">Coiled coil</keyword>
<reference evidence="2 3" key="1">
    <citation type="journal article" date="2015" name="MBio">
        <title>Enzymatic Degradation of Phenazines Can Generate Energy and Protect Sensitive Organisms from Toxicity.</title>
        <authorList>
            <person name="Costa K.C."/>
            <person name="Bergkessel M."/>
            <person name="Saunders S."/>
            <person name="Korlach J."/>
            <person name="Newman D.K."/>
        </authorList>
    </citation>
    <scope>NUCLEOTIDE SEQUENCE [LARGE SCALE GENOMIC DNA]</scope>
    <source>
        <strain evidence="2 3">CT6</strain>
    </source>
</reference>
<dbReference type="SUPFAM" id="SSF46689">
    <property type="entry name" value="Homeodomain-like"/>
    <property type="match status" value="1"/>
</dbReference>
<dbReference type="KEGG" id="mft:XA26_31690"/>
<dbReference type="Gene3D" id="1.10.10.60">
    <property type="entry name" value="Homeodomain-like"/>
    <property type="match status" value="1"/>
</dbReference>
<name>A0A0N7H8S0_MYCFO</name>
<dbReference type="InterPro" id="IPR051839">
    <property type="entry name" value="RD_transcriptional_regulator"/>
</dbReference>
<dbReference type="GO" id="GO:0006313">
    <property type="term" value="P:DNA transposition"/>
    <property type="evidence" value="ECO:0007669"/>
    <property type="project" value="InterPro"/>
</dbReference>
<dbReference type="Proteomes" id="UP000057134">
    <property type="component" value="Chromosome"/>
</dbReference>
<dbReference type="PATRIC" id="fig|1766.6.peg.3152"/>
<dbReference type="InterPro" id="IPR009057">
    <property type="entry name" value="Homeodomain-like_sf"/>
</dbReference>
<dbReference type="RefSeq" id="WP_054604126.1">
    <property type="nucleotide sequence ID" value="NZ_CP011269.1"/>
</dbReference>
<dbReference type="InterPro" id="IPR002514">
    <property type="entry name" value="Transposase_8"/>
</dbReference>
<proteinExistence type="predicted"/>
<dbReference type="GO" id="GO:0003677">
    <property type="term" value="F:DNA binding"/>
    <property type="evidence" value="ECO:0007669"/>
    <property type="project" value="InterPro"/>
</dbReference>
<evidence type="ECO:0000313" key="2">
    <source>
        <dbReference type="EMBL" id="ALI26999.1"/>
    </source>
</evidence>
<protein>
    <submittedName>
        <fullName evidence="2">Mobile element protein</fullName>
    </submittedName>
</protein>
<evidence type="ECO:0000313" key="3">
    <source>
        <dbReference type="Proteomes" id="UP000057134"/>
    </source>
</evidence>
<feature type="coiled-coil region" evidence="1">
    <location>
        <begin position="58"/>
        <end position="92"/>
    </location>
</feature>
<organism evidence="2 3">
    <name type="scientific">Mycolicibacterium fortuitum</name>
    <name type="common">Mycobacterium fortuitum</name>
    <dbReference type="NCBI Taxonomy" id="1766"/>
    <lineage>
        <taxon>Bacteria</taxon>
        <taxon>Bacillati</taxon>
        <taxon>Actinomycetota</taxon>
        <taxon>Actinomycetes</taxon>
        <taxon>Mycobacteriales</taxon>
        <taxon>Mycobacteriaceae</taxon>
        <taxon>Mycolicibacterium</taxon>
    </lineage>
</organism>
<dbReference type="PANTHER" id="PTHR33215">
    <property type="entry name" value="PROTEIN DISTAL ANTENNA"/>
    <property type="match status" value="1"/>
</dbReference>
<accession>A0A0N7H8S0</accession>
<dbReference type="PANTHER" id="PTHR33215:SF13">
    <property type="entry name" value="PROTEIN DISTAL ANTENNA"/>
    <property type="match status" value="1"/>
</dbReference>
<dbReference type="GO" id="GO:0004803">
    <property type="term" value="F:transposase activity"/>
    <property type="evidence" value="ECO:0007669"/>
    <property type="project" value="InterPro"/>
</dbReference>
<gene>
    <name evidence="2" type="ORF">XA26_31690</name>
</gene>
<dbReference type="Pfam" id="PF01527">
    <property type="entry name" value="HTH_Tnp_1"/>
    <property type="match status" value="1"/>
</dbReference>
<dbReference type="AlphaFoldDB" id="A0A0N7H8S0"/>
<sequence length="102" mass="11600">MARPYPREFRDDVVRVARDRDDGVTIDQIATDFGVHPVTLHKWMRQADIDEGAKPGKRTGESAELRDARRRIKLLEQENEVLRRAAAYLSQANLPGKGSTRS</sequence>
<dbReference type="STRING" id="1766.XA26_31690"/>
<dbReference type="EMBL" id="CP011269">
    <property type="protein sequence ID" value="ALI26999.1"/>
    <property type="molecule type" value="Genomic_DNA"/>
</dbReference>
<evidence type="ECO:0000256" key="1">
    <source>
        <dbReference type="SAM" id="Coils"/>
    </source>
</evidence>
<keyword evidence="3" id="KW-1185">Reference proteome</keyword>